<keyword evidence="2 4" id="KW-0067">ATP-binding</keyword>
<dbReference type="Gene3D" id="3.40.50.300">
    <property type="entry name" value="P-loop containing nucleotide triphosphate hydrolases"/>
    <property type="match status" value="1"/>
</dbReference>
<accession>A0A125W5V5</accession>
<dbReference type="PANTHER" id="PTHR43158:SF5">
    <property type="entry name" value="ABC TRANSPORTER, ATP-BINDING PROTEIN"/>
    <property type="match status" value="1"/>
</dbReference>
<dbReference type="Proteomes" id="UP000004846">
    <property type="component" value="Unassembled WGS sequence"/>
</dbReference>
<protein>
    <submittedName>
        <fullName evidence="4">ABC transporter, ATP-binding protein</fullName>
    </submittedName>
</protein>
<proteinExistence type="predicted"/>
<dbReference type="RefSeq" id="WP_002364016.1">
    <property type="nucleotide sequence ID" value="NZ_GL454455.1"/>
</dbReference>
<dbReference type="InterPro" id="IPR003439">
    <property type="entry name" value="ABC_transporter-like_ATP-bd"/>
</dbReference>
<feature type="domain" description="ABC transporter" evidence="3">
    <location>
        <begin position="3"/>
        <end position="228"/>
    </location>
</feature>
<sequence length="284" mass="32066">MSLRVESVSKKYHQKKALDNISITFEKETIYGLLGRNGAGKSTLLNIINNRSFATSGSVQLAGETVTDNETALNHIYLMSEDNLFPPQLKIKDIFKTTEGFYGSFDWSLAEQMLSDFGLDSKKTFKKLSTGYRSIAKLIVALSVPCEYIFLDEPVLGLDANHRELFYTYLIETYQERPRTFVISTHLIEEIANLLEDIIIIDQGKLIRAESIETILKNGRIVSGPKEQVERYTQSLEILGMDTLGGAVTAYVYGDLPTEKAEVQIAPLNLQTYFVQLTNRKKEK</sequence>
<evidence type="ECO:0000313" key="5">
    <source>
        <dbReference type="Proteomes" id="UP000004846"/>
    </source>
</evidence>
<comment type="caution">
    <text evidence="4">The sequence shown here is derived from an EMBL/GenBank/DDBJ whole genome shotgun (WGS) entry which is preliminary data.</text>
</comment>
<evidence type="ECO:0000259" key="3">
    <source>
        <dbReference type="PROSITE" id="PS50893"/>
    </source>
</evidence>
<dbReference type="HOGENOM" id="CLU_000604_1_2_9"/>
<dbReference type="GO" id="GO:0005524">
    <property type="term" value="F:ATP binding"/>
    <property type="evidence" value="ECO:0007669"/>
    <property type="project" value="UniProtKB-KW"/>
</dbReference>
<keyword evidence="1" id="KW-0547">Nucleotide-binding</keyword>
<organism evidence="4 5">
    <name type="scientific">Enterococcus faecalis TX4248</name>
    <dbReference type="NCBI Taxonomy" id="749495"/>
    <lineage>
        <taxon>Bacteria</taxon>
        <taxon>Bacillati</taxon>
        <taxon>Bacillota</taxon>
        <taxon>Bacilli</taxon>
        <taxon>Lactobacillales</taxon>
        <taxon>Enterococcaceae</taxon>
        <taxon>Enterococcus</taxon>
    </lineage>
</organism>
<dbReference type="PANTHER" id="PTHR43158">
    <property type="entry name" value="SKFA PEPTIDE EXPORT ATP-BINDING PROTEIN SKFE"/>
    <property type="match status" value="1"/>
</dbReference>
<dbReference type="EMBL" id="AEBR01000054">
    <property type="protein sequence ID" value="EFM82684.1"/>
    <property type="molecule type" value="Genomic_DNA"/>
</dbReference>
<dbReference type="Pfam" id="PF00005">
    <property type="entry name" value="ABC_tran"/>
    <property type="match status" value="1"/>
</dbReference>
<dbReference type="SUPFAM" id="SSF52540">
    <property type="entry name" value="P-loop containing nucleoside triphosphate hydrolases"/>
    <property type="match status" value="1"/>
</dbReference>
<evidence type="ECO:0000256" key="2">
    <source>
        <dbReference type="ARBA" id="ARBA00022840"/>
    </source>
</evidence>
<dbReference type="GO" id="GO:0016887">
    <property type="term" value="F:ATP hydrolysis activity"/>
    <property type="evidence" value="ECO:0007669"/>
    <property type="project" value="InterPro"/>
</dbReference>
<dbReference type="InterPro" id="IPR027417">
    <property type="entry name" value="P-loop_NTPase"/>
</dbReference>
<dbReference type="PROSITE" id="PS50893">
    <property type="entry name" value="ABC_TRANSPORTER_2"/>
    <property type="match status" value="1"/>
</dbReference>
<dbReference type="InterPro" id="IPR003593">
    <property type="entry name" value="AAA+_ATPase"/>
</dbReference>
<evidence type="ECO:0000256" key="1">
    <source>
        <dbReference type="ARBA" id="ARBA00022741"/>
    </source>
</evidence>
<name>A0A125W5V5_ENTFL</name>
<reference evidence="5" key="1">
    <citation type="submission" date="2010-07" db="EMBL/GenBank/DDBJ databases">
        <authorList>
            <person name="Weinstock G."/>
            <person name="Sodergren E."/>
            <person name="Clifton S."/>
            <person name="Fulton L."/>
            <person name="Fulton B."/>
            <person name="Courtney L."/>
            <person name="Fronick C."/>
            <person name="Harrison M."/>
            <person name="Strong C."/>
            <person name="Farmer C."/>
            <person name="Delahaunty K."/>
            <person name="Markovic C."/>
            <person name="Hall O."/>
            <person name="Minx P."/>
            <person name="Tomlinson C."/>
            <person name="Mitreva M."/>
            <person name="Hou S."/>
            <person name="Chen J."/>
            <person name="Wollam A."/>
            <person name="Pepin K.H."/>
            <person name="Johnson M."/>
            <person name="Bhonagiri V."/>
            <person name="Zhang X."/>
            <person name="Suruliraj S."/>
            <person name="Warren W."/>
            <person name="Chinwalla A."/>
            <person name="Mardis E.R."/>
            <person name="Wilson R.K."/>
        </authorList>
    </citation>
    <scope>NUCLEOTIDE SEQUENCE [LARGE SCALE GENOMIC DNA]</scope>
    <source>
        <strain evidence="5">TX4248</strain>
    </source>
</reference>
<dbReference type="SMART" id="SM00382">
    <property type="entry name" value="AAA"/>
    <property type="match status" value="1"/>
</dbReference>
<dbReference type="AlphaFoldDB" id="A0A125W5V5"/>
<gene>
    <name evidence="4" type="ORF">HMPREF9498_01621</name>
</gene>
<evidence type="ECO:0000313" key="4">
    <source>
        <dbReference type="EMBL" id="EFM82684.1"/>
    </source>
</evidence>
<dbReference type="CDD" id="cd03230">
    <property type="entry name" value="ABC_DR_subfamily_A"/>
    <property type="match status" value="1"/>
</dbReference>